<reference evidence="5 6" key="1">
    <citation type="submission" date="2018-11" db="EMBL/GenBank/DDBJ databases">
        <title>Mesobaculum littorinae gen. nov., sp. nov., isolated from Littorina scabra that represents a novel genus of the order Rhodobacteraceae.</title>
        <authorList>
            <person name="Li F."/>
        </authorList>
    </citation>
    <scope>NUCLEOTIDE SEQUENCE [LARGE SCALE GENOMIC DNA]</scope>
    <source>
        <strain evidence="5 6">M0103</strain>
    </source>
</reference>
<evidence type="ECO:0000259" key="4">
    <source>
        <dbReference type="Pfam" id="PF00496"/>
    </source>
</evidence>
<comment type="similarity">
    <text evidence="2">Belongs to the bacterial solute-binding protein 5 family.</text>
</comment>
<keyword evidence="3" id="KW-0732">Signal</keyword>
<evidence type="ECO:0000256" key="3">
    <source>
        <dbReference type="ARBA" id="ARBA00022729"/>
    </source>
</evidence>
<dbReference type="GO" id="GO:1904680">
    <property type="term" value="F:peptide transmembrane transporter activity"/>
    <property type="evidence" value="ECO:0007669"/>
    <property type="project" value="TreeGrafter"/>
</dbReference>
<dbReference type="InterPro" id="IPR030678">
    <property type="entry name" value="Peptide/Ni-bd"/>
</dbReference>
<dbReference type="PIRSF" id="PIRSF002741">
    <property type="entry name" value="MppA"/>
    <property type="match status" value="1"/>
</dbReference>
<comment type="caution">
    <text evidence="5">The sequence shown here is derived from an EMBL/GenBank/DDBJ whole genome shotgun (WGS) entry which is preliminary data.</text>
</comment>
<evidence type="ECO:0000256" key="1">
    <source>
        <dbReference type="ARBA" id="ARBA00004418"/>
    </source>
</evidence>
<organism evidence="5 6">
    <name type="scientific">Mesobaculum littorinae</name>
    <dbReference type="NCBI Taxonomy" id="2486419"/>
    <lineage>
        <taxon>Bacteria</taxon>
        <taxon>Pseudomonadati</taxon>
        <taxon>Pseudomonadota</taxon>
        <taxon>Alphaproteobacteria</taxon>
        <taxon>Rhodobacterales</taxon>
        <taxon>Roseobacteraceae</taxon>
        <taxon>Mesobaculum</taxon>
    </lineage>
</organism>
<dbReference type="PANTHER" id="PTHR30290">
    <property type="entry name" value="PERIPLASMIC BINDING COMPONENT OF ABC TRANSPORTER"/>
    <property type="match status" value="1"/>
</dbReference>
<accession>A0A438AJP2</accession>
<dbReference type="GO" id="GO:0030288">
    <property type="term" value="C:outer membrane-bounded periplasmic space"/>
    <property type="evidence" value="ECO:0007669"/>
    <property type="project" value="UniProtKB-ARBA"/>
</dbReference>
<evidence type="ECO:0000256" key="2">
    <source>
        <dbReference type="ARBA" id="ARBA00005695"/>
    </source>
</evidence>
<dbReference type="AlphaFoldDB" id="A0A438AJP2"/>
<sequence>MTSKFSPLRPAWSALTTTSAIITPAIVTTAIAVSTLAAPSGALAQEADPQAVITIGSLYEPQNLDNTAGAGQGINEAFNGNVYEGLFVLTDEGDVEPRLVEDYEISEDGLTYTFTLKDGVTFHSGDPLTAADVKSSIERVTAEASASSRKRTLATIESVETPDDRTVVVTLSEPSISLPYNLSYVWIVNDAASDISNSEDGTGPYELQEWRRGSALSMVPFEEYWGEAPDNGGVMFRYFTDATAQNNALLTGGVDIITSIQSPDALSQFTDNPDFTVSEGASTTKELMAFNDRVEPFDDPQVRAALARAVDNGRLLNAIWGDYGTLIGSFVPPTDPWYVDLTHVNAYDPDSAREMLAEAGYPDGFSFTLDTPDYDPHPIVAQFLQNELSKVGVDVQINIITANEWYTKIYQQHDFQATLQEHVNHRDIVFYGNPDFYWGYDNPEVTQLIADSERAESTEQQTEMLTEANRIIAEDAASMWLYLYPQIVVSAANVTGYPVNGLNSQFFVADIEKTQ</sequence>
<dbReference type="Gene3D" id="3.90.76.10">
    <property type="entry name" value="Dipeptide-binding Protein, Domain 1"/>
    <property type="match status" value="1"/>
</dbReference>
<dbReference type="OrthoDB" id="9803988at2"/>
<dbReference type="Gene3D" id="3.40.190.10">
    <property type="entry name" value="Periplasmic binding protein-like II"/>
    <property type="match status" value="1"/>
</dbReference>
<evidence type="ECO:0000313" key="6">
    <source>
        <dbReference type="Proteomes" id="UP000285908"/>
    </source>
</evidence>
<dbReference type="EMBL" id="RQXX01000002">
    <property type="protein sequence ID" value="RVV98902.1"/>
    <property type="molecule type" value="Genomic_DNA"/>
</dbReference>
<comment type="subcellular location">
    <subcellularLocation>
        <location evidence="1">Periplasm</location>
    </subcellularLocation>
</comment>
<dbReference type="GO" id="GO:0015833">
    <property type="term" value="P:peptide transport"/>
    <property type="evidence" value="ECO:0007669"/>
    <property type="project" value="TreeGrafter"/>
</dbReference>
<name>A0A438AJP2_9RHOB</name>
<gene>
    <name evidence="5" type="ORF">EKE94_08415</name>
</gene>
<dbReference type="GO" id="GO:0043190">
    <property type="term" value="C:ATP-binding cassette (ABC) transporter complex"/>
    <property type="evidence" value="ECO:0007669"/>
    <property type="project" value="InterPro"/>
</dbReference>
<protein>
    <submittedName>
        <fullName evidence="5">ABC transporter substrate-binding protein</fullName>
    </submittedName>
</protein>
<evidence type="ECO:0000313" key="5">
    <source>
        <dbReference type="EMBL" id="RVV98902.1"/>
    </source>
</evidence>
<proteinExistence type="inferred from homology"/>
<dbReference type="RefSeq" id="WP_127906136.1">
    <property type="nucleotide sequence ID" value="NZ_RQXX01000002.1"/>
</dbReference>
<keyword evidence="6" id="KW-1185">Reference proteome</keyword>
<feature type="domain" description="Solute-binding protein family 5" evidence="4">
    <location>
        <begin position="95"/>
        <end position="420"/>
    </location>
</feature>
<dbReference type="CDD" id="cd08494">
    <property type="entry name" value="PBP2_NikA_DppA_OppA_like_6"/>
    <property type="match status" value="1"/>
</dbReference>
<dbReference type="SUPFAM" id="SSF53850">
    <property type="entry name" value="Periplasmic binding protein-like II"/>
    <property type="match status" value="1"/>
</dbReference>
<dbReference type="InterPro" id="IPR039424">
    <property type="entry name" value="SBP_5"/>
</dbReference>
<dbReference type="Pfam" id="PF00496">
    <property type="entry name" value="SBP_bac_5"/>
    <property type="match status" value="1"/>
</dbReference>
<dbReference type="InterPro" id="IPR000914">
    <property type="entry name" value="SBP_5_dom"/>
</dbReference>
<dbReference type="Gene3D" id="3.10.105.10">
    <property type="entry name" value="Dipeptide-binding Protein, Domain 3"/>
    <property type="match status" value="1"/>
</dbReference>
<dbReference type="PANTHER" id="PTHR30290:SF38">
    <property type="entry name" value="D,D-DIPEPTIDE-BINDING PERIPLASMIC PROTEIN DDPA-RELATED"/>
    <property type="match status" value="1"/>
</dbReference>
<dbReference type="Proteomes" id="UP000285908">
    <property type="component" value="Unassembled WGS sequence"/>
</dbReference>